<dbReference type="AlphaFoldDB" id="A0A0K0HEJ7"/>
<reference evidence="8 9" key="1">
    <citation type="journal article" date="2011" name="PLoS Pathog.">
        <title>Salmonella bongori provides insights into the evolution of the Salmonellae.</title>
        <authorList>
            <person name="Fookes M."/>
            <person name="Schroeder G.N."/>
            <person name="Langridge G.C."/>
            <person name="Blondel C.J."/>
            <person name="Mammina C."/>
            <person name="Connor T.R."/>
            <person name="Seth-Smith H."/>
            <person name="Vernikos G.S."/>
            <person name="Robinson K.S."/>
            <person name="Sanders M."/>
            <person name="Petty N.K."/>
            <person name="Kingsley R.A."/>
            <person name="Baumler A.J."/>
            <person name="Nuccio S.P."/>
            <person name="Contreras I."/>
            <person name="Santiviago C.A."/>
            <person name="Maskell D."/>
            <person name="Barrow P."/>
            <person name="Humphrey T."/>
            <person name="Nastasi A."/>
            <person name="Roberts M."/>
            <person name="Frankel G."/>
            <person name="Parkhill J."/>
            <person name="Dougan G."/>
            <person name="Thomson N.R."/>
        </authorList>
    </citation>
    <scope>NUCLEOTIDE SEQUENCE [LARGE SCALE GENOMIC DNA]</scope>
    <source>
        <strain evidence="9">ATCC 43975 / DSM 13772 / NCTC 12419</strain>
    </source>
</reference>
<dbReference type="RefSeq" id="WP_000977175.1">
    <property type="nucleotide sequence ID" value="NC_015761.1"/>
</dbReference>
<dbReference type="GO" id="GO:0005975">
    <property type="term" value="P:carbohydrate metabolic process"/>
    <property type="evidence" value="ECO:0007669"/>
    <property type="project" value="InterPro"/>
</dbReference>
<evidence type="ECO:0000256" key="3">
    <source>
        <dbReference type="ARBA" id="ARBA00023295"/>
    </source>
</evidence>
<dbReference type="CDD" id="cd09001">
    <property type="entry name" value="GH43_FsAxh1-like"/>
    <property type="match status" value="1"/>
</dbReference>
<feature type="site" description="Important for catalytic activity, responsible for pKa modulation of the active site Glu and correct orientation of both the proton donor and substrate" evidence="5">
    <location>
        <position position="137"/>
    </location>
</feature>
<dbReference type="PANTHER" id="PTHR42812">
    <property type="entry name" value="BETA-XYLOSIDASE"/>
    <property type="match status" value="1"/>
</dbReference>
<evidence type="ECO:0000256" key="5">
    <source>
        <dbReference type="PIRSR" id="PIRSR606710-2"/>
    </source>
</evidence>
<evidence type="ECO:0000313" key="8">
    <source>
        <dbReference type="EMBL" id="CCC31788.1"/>
    </source>
</evidence>
<dbReference type="Gene3D" id="2.115.10.20">
    <property type="entry name" value="Glycosyl hydrolase domain, family 43"/>
    <property type="match status" value="1"/>
</dbReference>
<evidence type="ECO:0000256" key="6">
    <source>
        <dbReference type="RuleBase" id="RU361187"/>
    </source>
</evidence>
<comment type="similarity">
    <text evidence="1 6">Belongs to the glycosyl hydrolase 43 family.</text>
</comment>
<dbReference type="InterPro" id="IPR023296">
    <property type="entry name" value="Glyco_hydro_beta-prop_sf"/>
</dbReference>
<evidence type="ECO:0000259" key="7">
    <source>
        <dbReference type="Pfam" id="PF17851"/>
    </source>
</evidence>
<dbReference type="Proteomes" id="UP000000289">
    <property type="component" value="Chromosome"/>
</dbReference>
<evidence type="ECO:0000256" key="2">
    <source>
        <dbReference type="ARBA" id="ARBA00022801"/>
    </source>
</evidence>
<dbReference type="Gene3D" id="2.60.120.200">
    <property type="match status" value="1"/>
</dbReference>
<name>A0A0K0HEJ7_SALBC</name>
<dbReference type="InterPro" id="IPR006710">
    <property type="entry name" value="Glyco_hydro_43"/>
</dbReference>
<feature type="domain" description="Beta-xylosidase C-terminal Concanavalin A-like" evidence="7">
    <location>
        <begin position="323"/>
        <end position="512"/>
    </location>
</feature>
<protein>
    <submittedName>
        <fullName evidence="8">Putative glycosyl hydrolase</fullName>
    </submittedName>
</protein>
<accession>A0A0K0HEJ7</accession>
<evidence type="ECO:0000256" key="1">
    <source>
        <dbReference type="ARBA" id="ARBA00009865"/>
    </source>
</evidence>
<dbReference type="EMBL" id="FR877557">
    <property type="protein sequence ID" value="CCC31788.1"/>
    <property type="molecule type" value="Genomic_DNA"/>
</dbReference>
<dbReference type="eggNOG" id="COG3507">
    <property type="taxonomic scope" value="Bacteria"/>
</dbReference>
<organism evidence="8 9">
    <name type="scientific">Salmonella bongori (strain ATCC 43975 / DSM 13772 / NCTC 12419)</name>
    <dbReference type="NCBI Taxonomy" id="218493"/>
    <lineage>
        <taxon>Bacteria</taxon>
        <taxon>Pseudomonadati</taxon>
        <taxon>Pseudomonadota</taxon>
        <taxon>Gammaproteobacteria</taxon>
        <taxon>Enterobacterales</taxon>
        <taxon>Enterobacteriaceae</taxon>
        <taxon>Salmonella</taxon>
    </lineage>
</organism>
<sequence length="516" mass="58481">MMKNAENPVWLADNGDGTYRNPVIYADYSDPDIVHVAGTYYMVASSFNAIPGIPVLESVDLVNWKLINHVVPRLPAPFFDAVQPGKGIWAPSIRYHDGYYWVFYSMPDHGIFMSKTKNPHETWSTPHCLTTQKGWIDPCPFWDDDGSAWLVHAFAYSRSKIKHKLQLFRMSFDGKQLLDEGRIIFDGTCSHPTIEGPKCYKRHGLYYIFAPAGGVERGWQTVLRSESMTGPWIAKNVLHQGNTPVNGPHQGGWVETSAGECWFMHFQDKGLFGRIVHLQPMQWGDDGWPRLGQATDSGIGEPVLRHPKMQGRSDVAISVPQMSDRFPQGKPGLQWQWLANPQEEWLVPTTQGLTLQCAPGGKQSLYDTPQLLLQKFPGPDFSVETKLQTQFGHDGDEAGFVIYGERFFALHIVREKNEHYLKTIFGWNSDDNVVAYQTRTIQKLSNAPTELKTTVNEDGICRFYWRAVTEEWRCIDDTFAAAAGKWTGAKFGIYALSAKEHSQRGRALFEYVLVNK</sequence>
<feature type="active site" description="Proton acceptor" evidence="4">
    <location>
        <position position="30"/>
    </location>
</feature>
<dbReference type="Pfam" id="PF04616">
    <property type="entry name" value="Glyco_hydro_43"/>
    <property type="match status" value="1"/>
</dbReference>
<dbReference type="PANTHER" id="PTHR42812:SF12">
    <property type="entry name" value="BETA-XYLOSIDASE-RELATED"/>
    <property type="match status" value="1"/>
</dbReference>
<feature type="active site" description="Proton donor" evidence="4">
    <location>
        <position position="195"/>
    </location>
</feature>
<dbReference type="SUPFAM" id="SSF49899">
    <property type="entry name" value="Concanavalin A-like lectins/glucanases"/>
    <property type="match status" value="1"/>
</dbReference>
<gene>
    <name evidence="8" type="ordered locus">SBG_2735</name>
</gene>
<dbReference type="GeneID" id="44981745"/>
<keyword evidence="3 6" id="KW-0326">Glycosidase</keyword>
<keyword evidence="2 6" id="KW-0378">Hydrolase</keyword>
<dbReference type="GO" id="GO:0004553">
    <property type="term" value="F:hydrolase activity, hydrolyzing O-glycosyl compounds"/>
    <property type="evidence" value="ECO:0007669"/>
    <property type="project" value="InterPro"/>
</dbReference>
<dbReference type="SUPFAM" id="SSF75005">
    <property type="entry name" value="Arabinanase/levansucrase/invertase"/>
    <property type="match status" value="1"/>
</dbReference>
<dbReference type="InterPro" id="IPR013320">
    <property type="entry name" value="ConA-like_dom_sf"/>
</dbReference>
<evidence type="ECO:0000313" key="9">
    <source>
        <dbReference type="Proteomes" id="UP000000289"/>
    </source>
</evidence>
<dbReference type="InterPro" id="IPR041542">
    <property type="entry name" value="GH43_C2"/>
</dbReference>
<proteinExistence type="inferred from homology"/>
<evidence type="ECO:0000256" key="4">
    <source>
        <dbReference type="PIRSR" id="PIRSR606710-1"/>
    </source>
</evidence>
<dbReference type="InterPro" id="IPR051795">
    <property type="entry name" value="Glycosyl_Hydrlase_43"/>
</dbReference>
<dbReference type="KEGG" id="sbg:SBG_2735"/>
<dbReference type="Pfam" id="PF17851">
    <property type="entry name" value="GH43_C2"/>
    <property type="match status" value="1"/>
</dbReference>